<comment type="similarity">
    <text evidence="1 5">Belongs to the NadC/ModD family.</text>
</comment>
<evidence type="ECO:0000256" key="2">
    <source>
        <dbReference type="ARBA" id="ARBA00019205"/>
    </source>
</evidence>
<evidence type="ECO:0000259" key="6">
    <source>
        <dbReference type="Pfam" id="PF01729"/>
    </source>
</evidence>
<dbReference type="GO" id="GO:0004514">
    <property type="term" value="F:nicotinate-nucleotide diphosphorylase (carboxylating) activity"/>
    <property type="evidence" value="ECO:0007669"/>
    <property type="project" value="InterPro"/>
</dbReference>
<dbReference type="GO" id="GO:0009435">
    <property type="term" value="P:NAD+ biosynthetic process"/>
    <property type="evidence" value="ECO:0007669"/>
    <property type="project" value="InterPro"/>
</dbReference>
<reference evidence="8 9" key="1">
    <citation type="submission" date="2022-06" db="EMBL/GenBank/DDBJ databases">
        <title>Isolation of gut microbiota from human fecal samples.</title>
        <authorList>
            <person name="Pamer E.G."/>
            <person name="Barat B."/>
            <person name="Waligurski E."/>
            <person name="Medina S."/>
            <person name="Paddock L."/>
            <person name="Mostad J."/>
        </authorList>
    </citation>
    <scope>NUCLEOTIDE SEQUENCE [LARGE SCALE GENOMIC DNA]</scope>
    <source>
        <strain evidence="8 9">DFI.9.90</strain>
    </source>
</reference>
<dbReference type="PANTHER" id="PTHR32179">
    <property type="entry name" value="NICOTINATE-NUCLEOTIDE PYROPHOSPHORYLASE [CARBOXYLATING]"/>
    <property type="match status" value="1"/>
</dbReference>
<dbReference type="PIRSF" id="PIRSF006250">
    <property type="entry name" value="NadC_ModD"/>
    <property type="match status" value="1"/>
</dbReference>
<gene>
    <name evidence="8" type="primary">modD</name>
    <name evidence="8" type="ORF">NE630_04875</name>
</gene>
<keyword evidence="3 5" id="KW-0328">Glycosyltransferase</keyword>
<name>A0AAW5K3N8_9BACT</name>
<keyword evidence="4 5" id="KW-0808">Transferase</keyword>
<dbReference type="Pfam" id="PF01729">
    <property type="entry name" value="QRPTase_C"/>
    <property type="match status" value="1"/>
</dbReference>
<evidence type="ECO:0000256" key="4">
    <source>
        <dbReference type="ARBA" id="ARBA00022679"/>
    </source>
</evidence>
<protein>
    <recommendedName>
        <fullName evidence="2">Putative pyrophosphorylase ModD</fullName>
    </recommendedName>
</protein>
<evidence type="ECO:0000256" key="5">
    <source>
        <dbReference type="PIRNR" id="PIRNR006250"/>
    </source>
</evidence>
<keyword evidence="9" id="KW-1185">Reference proteome</keyword>
<evidence type="ECO:0000256" key="3">
    <source>
        <dbReference type="ARBA" id="ARBA00022676"/>
    </source>
</evidence>
<dbReference type="InterPro" id="IPR037128">
    <property type="entry name" value="Quinolinate_PRibosylTase_N_sf"/>
</dbReference>
<dbReference type="Gene3D" id="3.90.1170.20">
    <property type="entry name" value="Quinolinate phosphoribosyl transferase, N-terminal domain"/>
    <property type="match status" value="1"/>
</dbReference>
<dbReference type="InterPro" id="IPR006242">
    <property type="entry name" value="ModD"/>
</dbReference>
<feature type="domain" description="Quinolinate phosphoribosyl transferase C-terminal" evidence="6">
    <location>
        <begin position="106"/>
        <end position="274"/>
    </location>
</feature>
<dbReference type="FunFam" id="3.20.20.70:FF:000030">
    <property type="entry name" value="Nicotinate-nucleotide pyrophosphorylase, carboxylating"/>
    <property type="match status" value="1"/>
</dbReference>
<dbReference type="Proteomes" id="UP001205919">
    <property type="component" value="Unassembled WGS sequence"/>
</dbReference>
<accession>A0AAW5K3N8</accession>
<dbReference type="InterPro" id="IPR036068">
    <property type="entry name" value="Nicotinate_pribotase-like_C"/>
</dbReference>
<dbReference type="EMBL" id="JANFYT010000008">
    <property type="protein sequence ID" value="MCQ4813760.1"/>
    <property type="molecule type" value="Genomic_DNA"/>
</dbReference>
<feature type="domain" description="Quinolinate phosphoribosyl transferase N-terminal" evidence="7">
    <location>
        <begin position="21"/>
        <end position="104"/>
    </location>
</feature>
<dbReference type="Gene3D" id="3.20.20.70">
    <property type="entry name" value="Aldolase class I"/>
    <property type="match status" value="1"/>
</dbReference>
<dbReference type="SUPFAM" id="SSF54675">
    <property type="entry name" value="Nicotinate/Quinolinate PRTase N-terminal domain-like"/>
    <property type="match status" value="1"/>
</dbReference>
<dbReference type="RefSeq" id="WP_008709496.1">
    <property type="nucleotide sequence ID" value="NZ_CABKQM010000003.1"/>
</dbReference>
<dbReference type="InterPro" id="IPR013785">
    <property type="entry name" value="Aldolase_TIM"/>
</dbReference>
<sequence length="278" mass="29751">MFYISDGYIDGLIGEDLQLMDLTTMSMGIEETPGLVECFPKRECVLAGVEEAARIFERCGARAEVLKPSGTRAEARGICLRARGTAGRLHACYKLAQNVMEYSSGIATRTAEMSAAARAVNPAVHVAVTRKHFPGAKALSLKAALAGGASLHRLGLSDSILAFDQHRIFADDFIALIPKMAAAFPEKKIEAEAESPEEAMGYLRAGIDMVQCERFAPAELAAFVKEAKAEFPRAVIAAAGGINAANAAEYAATGVDVLVTSWVYFGKPEDIKMKFSRA</sequence>
<proteinExistence type="inferred from homology"/>
<dbReference type="GO" id="GO:0005737">
    <property type="term" value="C:cytoplasm"/>
    <property type="evidence" value="ECO:0007669"/>
    <property type="project" value="TreeGrafter"/>
</dbReference>
<evidence type="ECO:0000313" key="8">
    <source>
        <dbReference type="EMBL" id="MCQ4813760.1"/>
    </source>
</evidence>
<dbReference type="InterPro" id="IPR002638">
    <property type="entry name" value="Quinolinate_PRibosylTrfase_C"/>
</dbReference>
<dbReference type="Pfam" id="PF02749">
    <property type="entry name" value="QRPTase_N"/>
    <property type="match status" value="1"/>
</dbReference>
<evidence type="ECO:0000259" key="7">
    <source>
        <dbReference type="Pfam" id="PF02749"/>
    </source>
</evidence>
<dbReference type="InterPro" id="IPR022412">
    <property type="entry name" value="Quinolinate_PRibosylTrfase_N"/>
</dbReference>
<dbReference type="NCBIfam" id="TIGR01334">
    <property type="entry name" value="modD"/>
    <property type="match status" value="1"/>
</dbReference>
<dbReference type="InterPro" id="IPR027277">
    <property type="entry name" value="NadC/ModD"/>
</dbReference>
<dbReference type="PANTHER" id="PTHR32179:SF4">
    <property type="entry name" value="PYROPHOSPHORYLASE MODD-RELATED"/>
    <property type="match status" value="1"/>
</dbReference>
<dbReference type="AlphaFoldDB" id="A0AAW5K3N8"/>
<evidence type="ECO:0000313" key="9">
    <source>
        <dbReference type="Proteomes" id="UP001205919"/>
    </source>
</evidence>
<evidence type="ECO:0000256" key="1">
    <source>
        <dbReference type="ARBA" id="ARBA00009400"/>
    </source>
</evidence>
<organism evidence="8 9">
    <name type="scientific">Cloacibacillus evryensis</name>
    <dbReference type="NCBI Taxonomy" id="508460"/>
    <lineage>
        <taxon>Bacteria</taxon>
        <taxon>Thermotogati</taxon>
        <taxon>Synergistota</taxon>
        <taxon>Synergistia</taxon>
        <taxon>Synergistales</taxon>
        <taxon>Synergistaceae</taxon>
        <taxon>Cloacibacillus</taxon>
    </lineage>
</organism>
<dbReference type="SUPFAM" id="SSF51690">
    <property type="entry name" value="Nicotinate/Quinolinate PRTase C-terminal domain-like"/>
    <property type="match status" value="1"/>
</dbReference>
<comment type="caution">
    <text evidence="8">The sequence shown here is derived from an EMBL/GenBank/DDBJ whole genome shotgun (WGS) entry which is preliminary data.</text>
</comment>
<dbReference type="GO" id="GO:0034213">
    <property type="term" value="P:quinolinate catabolic process"/>
    <property type="evidence" value="ECO:0007669"/>
    <property type="project" value="TreeGrafter"/>
</dbReference>